<gene>
    <name evidence="1" type="ORF">BDW59DRAFT_178235</name>
</gene>
<dbReference type="Gene3D" id="3.40.50.1820">
    <property type="entry name" value="alpha/beta hydrolase"/>
    <property type="match status" value="1"/>
</dbReference>
<comment type="caution">
    <text evidence="1">The sequence shown here is derived from an EMBL/GenBank/DDBJ whole genome shotgun (WGS) entry which is preliminary data.</text>
</comment>
<keyword evidence="2" id="KW-1185">Reference proteome</keyword>
<dbReference type="SUPFAM" id="SSF53474">
    <property type="entry name" value="alpha/beta-Hydrolases"/>
    <property type="match status" value="1"/>
</dbReference>
<protein>
    <recommendedName>
        <fullName evidence="3">Toxin biosynthesis protein</fullName>
    </recommendedName>
</protein>
<reference evidence="1 2" key="1">
    <citation type="submission" date="2024-07" db="EMBL/GenBank/DDBJ databases">
        <title>Section-level genome sequencing and comparative genomics of Aspergillus sections Usti and Cavernicolus.</title>
        <authorList>
            <consortium name="Lawrence Berkeley National Laboratory"/>
            <person name="Nybo J.L."/>
            <person name="Vesth T.C."/>
            <person name="Theobald S."/>
            <person name="Frisvad J.C."/>
            <person name="Larsen T.O."/>
            <person name="Kjaerboelling I."/>
            <person name="Rothschild-Mancinelli K."/>
            <person name="Lyhne E.K."/>
            <person name="Kogle M.E."/>
            <person name="Barry K."/>
            <person name="Clum A."/>
            <person name="Na H."/>
            <person name="Ledsgaard L."/>
            <person name="Lin J."/>
            <person name="Lipzen A."/>
            <person name="Kuo A."/>
            <person name="Riley R."/>
            <person name="Mondo S."/>
            <person name="LaButti K."/>
            <person name="Haridas S."/>
            <person name="Pangalinan J."/>
            <person name="Salamov A.A."/>
            <person name="Simmons B.A."/>
            <person name="Magnuson J.K."/>
            <person name="Chen J."/>
            <person name="Drula E."/>
            <person name="Henrissat B."/>
            <person name="Wiebenga A."/>
            <person name="Lubbers R.J."/>
            <person name="Gomes A.C."/>
            <person name="Makela M.R."/>
            <person name="Stajich J."/>
            <person name="Grigoriev I.V."/>
            <person name="Mortensen U.H."/>
            <person name="De vries R.P."/>
            <person name="Baker S.E."/>
            <person name="Andersen M.R."/>
        </authorList>
    </citation>
    <scope>NUCLEOTIDE SEQUENCE [LARGE SCALE GENOMIC DNA]</scope>
    <source>
        <strain evidence="1 2">CBS 600.67</strain>
    </source>
</reference>
<dbReference type="InterPro" id="IPR029058">
    <property type="entry name" value="AB_hydrolase_fold"/>
</dbReference>
<evidence type="ECO:0000313" key="1">
    <source>
        <dbReference type="EMBL" id="KAL2813466.1"/>
    </source>
</evidence>
<name>A0ABR4HDA6_9EURO</name>
<organism evidence="1 2">
    <name type="scientific">Aspergillus cavernicola</name>
    <dbReference type="NCBI Taxonomy" id="176166"/>
    <lineage>
        <taxon>Eukaryota</taxon>
        <taxon>Fungi</taxon>
        <taxon>Dikarya</taxon>
        <taxon>Ascomycota</taxon>
        <taxon>Pezizomycotina</taxon>
        <taxon>Eurotiomycetes</taxon>
        <taxon>Eurotiomycetidae</taxon>
        <taxon>Eurotiales</taxon>
        <taxon>Aspergillaceae</taxon>
        <taxon>Aspergillus</taxon>
        <taxon>Aspergillus subgen. Nidulantes</taxon>
    </lineage>
</organism>
<accession>A0ABR4HDA6</accession>
<evidence type="ECO:0008006" key="3">
    <source>
        <dbReference type="Google" id="ProtNLM"/>
    </source>
</evidence>
<dbReference type="EMBL" id="JBFXLS010000144">
    <property type="protein sequence ID" value="KAL2813466.1"/>
    <property type="molecule type" value="Genomic_DNA"/>
</dbReference>
<proteinExistence type="predicted"/>
<sequence>MASSKFQVIEHTIPCQPIREYHRAVKPDSPALQLACYEPLWEHLLTLKTVKIKAIWIADCSHQGASGVLNQHSLGDDPNWFDHSRDLLFMVNHFRDLIKPPVMGIAHIFSCAQFVPLSMMHLRLFNSLVFVEPMIQVERPSKPGSRSPALWTSSRPDVWSSLQDAERYIRGSAFWRTWDPKAVDQYIQFGLRPVPTALYPNSSPSAITLTTTKAQEAWTYLRLNVTQDNSGGNYREHFLAADLAPIPRDGHNNNPDYMTVCPWSCIAFEYLPYMRPSVLFIFGEKSHINVPQRRAAKLERTGKGLRGNGGVAGGRVVAEILTGASHMAPLEKVHDTARVLSTWLASQIELYQTEKVFWYHKYNSQKSERNQMALSAEWIKCVRQPVDTKRTRKSRL</sequence>
<dbReference type="Proteomes" id="UP001610335">
    <property type="component" value="Unassembled WGS sequence"/>
</dbReference>
<evidence type="ECO:0000313" key="2">
    <source>
        <dbReference type="Proteomes" id="UP001610335"/>
    </source>
</evidence>